<keyword evidence="9" id="KW-1185">Reference proteome</keyword>
<dbReference type="SUPFAM" id="SSF48576">
    <property type="entry name" value="Terpenoid synthases"/>
    <property type="match status" value="1"/>
</dbReference>
<name>A0ABQ5V755_9PROT</name>
<protein>
    <submittedName>
        <fullName evidence="8">Geranylgeranyl pyrophosphate synthetase</fullName>
    </submittedName>
</protein>
<dbReference type="InterPro" id="IPR000092">
    <property type="entry name" value="Polyprenyl_synt"/>
</dbReference>
<organism evidence="8 9">
    <name type="scientific">Algimonas ampicilliniresistens</name>
    <dbReference type="NCBI Taxonomy" id="1298735"/>
    <lineage>
        <taxon>Bacteria</taxon>
        <taxon>Pseudomonadati</taxon>
        <taxon>Pseudomonadota</taxon>
        <taxon>Alphaproteobacteria</taxon>
        <taxon>Maricaulales</taxon>
        <taxon>Robiginitomaculaceae</taxon>
        <taxon>Algimonas</taxon>
    </lineage>
</organism>
<dbReference type="CDD" id="cd00685">
    <property type="entry name" value="Trans_IPPS_HT"/>
    <property type="match status" value="1"/>
</dbReference>
<dbReference type="Proteomes" id="UP001161391">
    <property type="component" value="Unassembled WGS sequence"/>
</dbReference>
<dbReference type="InterPro" id="IPR008949">
    <property type="entry name" value="Isoprenoid_synthase_dom_sf"/>
</dbReference>
<proteinExistence type="inferred from homology"/>
<dbReference type="PANTHER" id="PTHR43281:SF1">
    <property type="entry name" value="FARNESYL DIPHOSPHATE SYNTHASE"/>
    <property type="match status" value="1"/>
</dbReference>
<keyword evidence="3 7" id="KW-0808">Transferase</keyword>
<dbReference type="PANTHER" id="PTHR43281">
    <property type="entry name" value="FARNESYL DIPHOSPHATE SYNTHASE"/>
    <property type="match status" value="1"/>
</dbReference>
<evidence type="ECO:0000256" key="7">
    <source>
        <dbReference type="RuleBase" id="RU004466"/>
    </source>
</evidence>
<dbReference type="RefSeq" id="WP_284388672.1">
    <property type="nucleotide sequence ID" value="NZ_BSNK01000001.1"/>
</dbReference>
<comment type="similarity">
    <text evidence="2 7">Belongs to the FPP/GGPP synthase family.</text>
</comment>
<dbReference type="SFLD" id="SFLDS00005">
    <property type="entry name" value="Isoprenoid_Synthase_Type_I"/>
    <property type="match status" value="1"/>
</dbReference>
<gene>
    <name evidence="8" type="primary">ggpP</name>
    <name evidence="8" type="ORF">GCM10007853_12180</name>
</gene>
<dbReference type="SFLD" id="SFLDG01017">
    <property type="entry name" value="Polyprenyl_Transferase_Like"/>
    <property type="match status" value="1"/>
</dbReference>
<evidence type="ECO:0000256" key="4">
    <source>
        <dbReference type="ARBA" id="ARBA00022723"/>
    </source>
</evidence>
<dbReference type="PROSITE" id="PS00444">
    <property type="entry name" value="POLYPRENYL_SYNTHASE_2"/>
    <property type="match status" value="1"/>
</dbReference>
<evidence type="ECO:0000313" key="9">
    <source>
        <dbReference type="Proteomes" id="UP001161391"/>
    </source>
</evidence>
<keyword evidence="6" id="KW-0414">Isoprene biosynthesis</keyword>
<comment type="caution">
    <text evidence="8">The sequence shown here is derived from an EMBL/GenBank/DDBJ whole genome shotgun (WGS) entry which is preliminary data.</text>
</comment>
<reference evidence="8" key="1">
    <citation type="journal article" date="2014" name="Int. J. Syst. Evol. Microbiol.">
        <title>Complete genome of a new Firmicutes species belonging to the dominant human colonic microbiota ('Ruminococcus bicirculans') reveals two chromosomes and a selective capacity to utilize plant glucans.</title>
        <authorList>
            <consortium name="NISC Comparative Sequencing Program"/>
            <person name="Wegmann U."/>
            <person name="Louis P."/>
            <person name="Goesmann A."/>
            <person name="Henrissat B."/>
            <person name="Duncan S.H."/>
            <person name="Flint H.J."/>
        </authorList>
    </citation>
    <scope>NUCLEOTIDE SEQUENCE</scope>
    <source>
        <strain evidence="8">NBRC 108219</strain>
    </source>
</reference>
<comment type="cofactor">
    <cofactor evidence="1">
        <name>Mg(2+)</name>
        <dbReference type="ChEBI" id="CHEBI:18420"/>
    </cofactor>
</comment>
<evidence type="ECO:0000256" key="3">
    <source>
        <dbReference type="ARBA" id="ARBA00022679"/>
    </source>
</evidence>
<evidence type="ECO:0000256" key="2">
    <source>
        <dbReference type="ARBA" id="ARBA00006706"/>
    </source>
</evidence>
<dbReference type="EMBL" id="BSNK01000001">
    <property type="protein sequence ID" value="GLQ23344.1"/>
    <property type="molecule type" value="Genomic_DNA"/>
</dbReference>
<dbReference type="InterPro" id="IPR033749">
    <property type="entry name" value="Polyprenyl_synt_CS"/>
</dbReference>
<reference evidence="8" key="2">
    <citation type="submission" date="2023-01" db="EMBL/GenBank/DDBJ databases">
        <title>Draft genome sequence of Algimonas ampicilliniresistens strain NBRC 108219.</title>
        <authorList>
            <person name="Sun Q."/>
            <person name="Mori K."/>
        </authorList>
    </citation>
    <scope>NUCLEOTIDE SEQUENCE</scope>
    <source>
        <strain evidence="8">NBRC 108219</strain>
    </source>
</reference>
<evidence type="ECO:0000313" key="8">
    <source>
        <dbReference type="EMBL" id="GLQ23344.1"/>
    </source>
</evidence>
<dbReference type="Gene3D" id="1.10.600.10">
    <property type="entry name" value="Farnesyl Diphosphate Synthase"/>
    <property type="match status" value="1"/>
</dbReference>
<evidence type="ECO:0000256" key="6">
    <source>
        <dbReference type="ARBA" id="ARBA00023229"/>
    </source>
</evidence>
<evidence type="ECO:0000256" key="1">
    <source>
        <dbReference type="ARBA" id="ARBA00001946"/>
    </source>
</evidence>
<keyword evidence="5" id="KW-0460">Magnesium</keyword>
<evidence type="ECO:0000256" key="5">
    <source>
        <dbReference type="ARBA" id="ARBA00022842"/>
    </source>
</evidence>
<sequence>MTVTAIETGDHGQSHIDAARSRVDACLATLIPTPETWPRQLHAAQRHALLSPGKRFRPLLTVFLARSCGLDSSRVDAAMEVGCAVEMVHAASLILDDLPCMDDADLRRNQPTTHVAFGESTAILSATALLNRAFGVIARNPALSAEQRAELCDLLSYAVGSTGLIAGQMADLDNTGQASKPEIERVNHLKTGALFDFAADAAAILAGSPAAQRAALKDFSRQIGLAFQLLDDIKDVLQSPAQSGKTSGRDEGKTTLVATQSMDETKALLEGYLGNAKMALARAGMNETDTLIALIDQQFAFLRDL</sequence>
<dbReference type="Pfam" id="PF00348">
    <property type="entry name" value="polyprenyl_synt"/>
    <property type="match status" value="1"/>
</dbReference>
<keyword evidence="4" id="KW-0479">Metal-binding</keyword>
<accession>A0ABQ5V755</accession>